<dbReference type="Proteomes" id="UP000239203">
    <property type="component" value="Unassembled WGS sequence"/>
</dbReference>
<name>A0A2S6GLP7_9PSEU</name>
<keyword evidence="1" id="KW-0732">Signal</keyword>
<evidence type="ECO:0000256" key="1">
    <source>
        <dbReference type="SAM" id="SignalP"/>
    </source>
</evidence>
<evidence type="ECO:0000313" key="4">
    <source>
        <dbReference type="Proteomes" id="UP000239203"/>
    </source>
</evidence>
<proteinExistence type="predicted"/>
<protein>
    <recommendedName>
        <fullName evidence="2">Allene oxide cyclase barrel-like domain-containing protein</fullName>
    </recommendedName>
</protein>
<dbReference type="InterPro" id="IPR041013">
    <property type="entry name" value="AOC-like"/>
</dbReference>
<dbReference type="GO" id="GO:0016853">
    <property type="term" value="F:isomerase activity"/>
    <property type="evidence" value="ECO:0007669"/>
    <property type="project" value="InterPro"/>
</dbReference>
<feature type="chain" id="PRO_5015746243" description="Allene oxide cyclase barrel-like domain-containing protein" evidence="1">
    <location>
        <begin position="28"/>
        <end position="166"/>
    </location>
</feature>
<sequence length="166" mass="17994">MSPSRSRSALVAVTALVVTGLTGPAAAASPEPARGARCLSREYTEPQLKNLQNVDLADPKVGQLGIYHDELVDDRGAYRGTIMGRYEVKAKTPRGAVLTHYTEDIFLTDGIVHAEGVADFRDVLAGRWISYRAIGVDGVYKGLSGRREWRVIVPDEPVDARITVCG</sequence>
<keyword evidence="4" id="KW-1185">Reference proteome</keyword>
<dbReference type="OrthoDB" id="3530112at2"/>
<dbReference type="EMBL" id="PTIX01000011">
    <property type="protein sequence ID" value="PPK66159.1"/>
    <property type="molecule type" value="Genomic_DNA"/>
</dbReference>
<dbReference type="AlphaFoldDB" id="A0A2S6GLP7"/>
<comment type="caution">
    <text evidence="3">The sequence shown here is derived from an EMBL/GenBank/DDBJ whole genome shotgun (WGS) entry which is preliminary data.</text>
</comment>
<gene>
    <name evidence="3" type="ORF">CLV40_111123</name>
</gene>
<feature type="domain" description="Allene oxide cyclase barrel-like" evidence="2">
    <location>
        <begin position="53"/>
        <end position="163"/>
    </location>
</feature>
<evidence type="ECO:0000313" key="3">
    <source>
        <dbReference type="EMBL" id="PPK66159.1"/>
    </source>
</evidence>
<accession>A0A2S6GLP7</accession>
<dbReference type="RefSeq" id="WP_146108140.1">
    <property type="nucleotide sequence ID" value="NZ_CP154825.1"/>
</dbReference>
<dbReference type="Pfam" id="PF18678">
    <property type="entry name" value="AOC_like"/>
    <property type="match status" value="1"/>
</dbReference>
<evidence type="ECO:0000259" key="2">
    <source>
        <dbReference type="Pfam" id="PF18678"/>
    </source>
</evidence>
<organism evidence="3 4">
    <name type="scientific">Actinokineospora auranticolor</name>
    <dbReference type="NCBI Taxonomy" id="155976"/>
    <lineage>
        <taxon>Bacteria</taxon>
        <taxon>Bacillati</taxon>
        <taxon>Actinomycetota</taxon>
        <taxon>Actinomycetes</taxon>
        <taxon>Pseudonocardiales</taxon>
        <taxon>Pseudonocardiaceae</taxon>
        <taxon>Actinokineospora</taxon>
    </lineage>
</organism>
<reference evidence="3 4" key="1">
    <citation type="submission" date="2018-02" db="EMBL/GenBank/DDBJ databases">
        <title>Genomic Encyclopedia of Archaeal and Bacterial Type Strains, Phase II (KMG-II): from individual species to whole genera.</title>
        <authorList>
            <person name="Goeker M."/>
        </authorList>
    </citation>
    <scope>NUCLEOTIDE SEQUENCE [LARGE SCALE GENOMIC DNA]</scope>
    <source>
        <strain evidence="3 4">YU 961-1</strain>
    </source>
</reference>
<dbReference type="GO" id="GO:0017000">
    <property type="term" value="P:antibiotic biosynthetic process"/>
    <property type="evidence" value="ECO:0007669"/>
    <property type="project" value="InterPro"/>
</dbReference>
<feature type="signal peptide" evidence="1">
    <location>
        <begin position="1"/>
        <end position="27"/>
    </location>
</feature>